<accession>A0A0A3HZ36</accession>
<dbReference type="EMBL" id="JPVN01000015">
    <property type="protein sequence ID" value="KGR77831.1"/>
    <property type="molecule type" value="Genomic_DNA"/>
</dbReference>
<dbReference type="GO" id="GO:0046872">
    <property type="term" value="F:metal ion binding"/>
    <property type="evidence" value="ECO:0007669"/>
    <property type="project" value="UniProtKB-KW"/>
</dbReference>
<evidence type="ECO:0000256" key="9">
    <source>
        <dbReference type="ARBA" id="ARBA00022989"/>
    </source>
</evidence>
<feature type="transmembrane region" description="Helical" evidence="13">
    <location>
        <begin position="130"/>
        <end position="152"/>
    </location>
</feature>
<feature type="transmembrane region" description="Helical" evidence="13">
    <location>
        <begin position="252"/>
        <end position="271"/>
    </location>
</feature>
<evidence type="ECO:0000256" key="6">
    <source>
        <dbReference type="ARBA" id="ARBA00022723"/>
    </source>
</evidence>
<evidence type="ECO:0000313" key="14">
    <source>
        <dbReference type="EMBL" id="KGR77831.1"/>
    </source>
</evidence>
<keyword evidence="5 13" id="KW-0812">Transmembrane</keyword>
<dbReference type="InterPro" id="IPR003689">
    <property type="entry name" value="ZIP"/>
</dbReference>
<comment type="function">
    <text evidence="13">Mediates zinc uptake. May also transport other divalent cations.</text>
</comment>
<feature type="binding site" description="M1 metal binding site" evidence="13">
    <location>
        <position position="143"/>
    </location>
    <ligand>
        <name>Zn(2+)</name>
        <dbReference type="ChEBI" id="CHEBI:29105"/>
    </ligand>
</feature>
<evidence type="ECO:0000256" key="8">
    <source>
        <dbReference type="ARBA" id="ARBA00022906"/>
    </source>
</evidence>
<keyword evidence="3 13" id="KW-0813">Transport</keyword>
<dbReference type="InterPro" id="IPR023498">
    <property type="entry name" value="Zn_transptr_ZupT"/>
</dbReference>
<feature type="transmembrane region" description="Helical" evidence="13">
    <location>
        <begin position="193"/>
        <end position="213"/>
    </location>
</feature>
<feature type="binding site" description="M2 metal binding site" evidence="13">
    <location>
        <position position="169"/>
    </location>
    <ligand>
        <name>Fe(2+)</name>
        <dbReference type="ChEBI" id="CHEBI:29033"/>
    </ligand>
</feature>
<keyword evidence="7 13" id="KW-0862">Zinc</keyword>
<name>A0A0A3HZ36_9BACL</name>
<proteinExistence type="inferred from homology"/>
<feature type="binding site" description="M1 metal binding site" evidence="13">
    <location>
        <position position="172"/>
    </location>
    <ligand>
        <name>Zn(2+)</name>
        <dbReference type="ChEBI" id="CHEBI:29105"/>
    </ligand>
</feature>
<feature type="binding site" description="M2 metal binding site" evidence="13">
    <location>
        <position position="172"/>
    </location>
    <ligand>
        <name>Fe(2+)</name>
        <dbReference type="ChEBI" id="CHEBI:29033"/>
    </ligand>
</feature>
<dbReference type="GO" id="GO:0005385">
    <property type="term" value="F:zinc ion transmembrane transporter activity"/>
    <property type="evidence" value="ECO:0007669"/>
    <property type="project" value="UniProtKB-UniRule"/>
</dbReference>
<comment type="similarity">
    <text evidence="2 13">Belongs to the ZIP transporter (TC 2.A.5) family. ZupT subfamily.</text>
</comment>
<keyword evidence="4 13" id="KW-1003">Cell membrane</keyword>
<dbReference type="Proteomes" id="UP000030416">
    <property type="component" value="Unassembled WGS sequence"/>
</dbReference>
<keyword evidence="6" id="KW-0479">Metal-binding</keyword>
<evidence type="ECO:0000256" key="2">
    <source>
        <dbReference type="ARBA" id="ARBA00009703"/>
    </source>
</evidence>
<dbReference type="HAMAP" id="MF_00548">
    <property type="entry name" value="ZupT"/>
    <property type="match status" value="1"/>
</dbReference>
<dbReference type="OrthoDB" id="9787346at2"/>
<feature type="binding site" description="M1 metal binding site" evidence="13">
    <location>
        <position position="168"/>
    </location>
    <ligand>
        <name>Zn(2+)</name>
        <dbReference type="ChEBI" id="CHEBI:29105"/>
    </ligand>
</feature>
<evidence type="ECO:0000313" key="15">
    <source>
        <dbReference type="Proteomes" id="UP000030416"/>
    </source>
</evidence>
<evidence type="ECO:0000256" key="5">
    <source>
        <dbReference type="ARBA" id="ARBA00022692"/>
    </source>
</evidence>
<dbReference type="GO" id="GO:0005886">
    <property type="term" value="C:plasma membrane"/>
    <property type="evidence" value="ECO:0007669"/>
    <property type="project" value="UniProtKB-SubCell"/>
</dbReference>
<keyword evidence="15" id="KW-1185">Reference proteome</keyword>
<sequence>MDGNVILALGLTLFAGLATGLGALIAFFTSRTNKKFLSVALGFSAGVMIYVSLVEIFVKAKDSLTYALGNSMGYWMTILGFFGGMLFIAVIDRFIPKSKNPHEVKTVEDLHAAEKSATNIDHDKLMKMGIFTALAIGIHNFPEGIATFMATIQDPNVGIAIAIAVAIHNIPEGIAVAIPIYFATGIRKKAFKLSFFSGLAEPVGAIIAYLILMPFLNDVMFGVIFAGVAGIMVFISLDELLPAAKKYDETHLSIYGVVAGMAVMAISLVLLT</sequence>
<feature type="transmembrane region" description="Helical" evidence="13">
    <location>
        <begin position="219"/>
        <end position="240"/>
    </location>
</feature>
<evidence type="ECO:0000256" key="3">
    <source>
        <dbReference type="ARBA" id="ARBA00022448"/>
    </source>
</evidence>
<organism evidence="14 15">
    <name type="scientific">Ureibacillus manganicus DSM 26584</name>
    <dbReference type="NCBI Taxonomy" id="1384049"/>
    <lineage>
        <taxon>Bacteria</taxon>
        <taxon>Bacillati</taxon>
        <taxon>Bacillota</taxon>
        <taxon>Bacilli</taxon>
        <taxon>Bacillales</taxon>
        <taxon>Caryophanaceae</taxon>
        <taxon>Ureibacillus</taxon>
    </lineage>
</organism>
<comment type="catalytic activity">
    <reaction evidence="13">
        <text>Zn(2+)(in) = Zn(2+)(out)</text>
        <dbReference type="Rhea" id="RHEA:29351"/>
        <dbReference type="ChEBI" id="CHEBI:29105"/>
    </reaction>
</comment>
<keyword evidence="11 13" id="KW-0406">Ion transport</keyword>
<evidence type="ECO:0000256" key="11">
    <source>
        <dbReference type="ARBA" id="ARBA00023065"/>
    </source>
</evidence>
<dbReference type="eggNOG" id="COG0428">
    <property type="taxonomic scope" value="Bacteria"/>
</dbReference>
<gene>
    <name evidence="13" type="primary">zupT</name>
    <name evidence="14" type="ORF">CD29_13135</name>
</gene>
<dbReference type="AlphaFoldDB" id="A0A0A3HZ36"/>
<feature type="binding site" description="M2 metal binding site" evidence="13">
    <location>
        <position position="201"/>
    </location>
    <ligand>
        <name>Fe(2+)</name>
        <dbReference type="ChEBI" id="CHEBI:29033"/>
    </ligand>
</feature>
<evidence type="ECO:0000256" key="4">
    <source>
        <dbReference type="ARBA" id="ARBA00022475"/>
    </source>
</evidence>
<dbReference type="STRING" id="1384049.CD29_13135"/>
<keyword evidence="9 13" id="KW-1133">Transmembrane helix</keyword>
<comment type="caution">
    <text evidence="14">The sequence shown here is derived from an EMBL/GenBank/DDBJ whole genome shotgun (WGS) entry which is preliminary data.</text>
</comment>
<evidence type="ECO:0000256" key="10">
    <source>
        <dbReference type="ARBA" id="ARBA00023004"/>
    </source>
</evidence>
<feature type="binding site" description="M2 metal binding site" evidence="13">
    <location>
        <position position="143"/>
    </location>
    <ligand>
        <name>Fe(2+)</name>
        <dbReference type="ChEBI" id="CHEBI:29033"/>
    </ligand>
</feature>
<feature type="transmembrane region" description="Helical" evidence="13">
    <location>
        <begin position="158"/>
        <end position="181"/>
    </location>
</feature>
<feature type="transmembrane region" description="Helical" evidence="13">
    <location>
        <begin position="6"/>
        <end position="29"/>
    </location>
</feature>
<reference evidence="14 15" key="1">
    <citation type="submission" date="2014-02" db="EMBL/GenBank/DDBJ databases">
        <title>Draft genome sequence of Lysinibacillus manganicus DSM 26584T.</title>
        <authorList>
            <person name="Zhang F."/>
            <person name="Wang G."/>
            <person name="Zhang L."/>
        </authorList>
    </citation>
    <scope>NUCLEOTIDE SEQUENCE [LARGE SCALE GENOMIC DNA]</scope>
    <source>
        <strain evidence="14 15">DSM 26584</strain>
    </source>
</reference>
<keyword evidence="10" id="KW-0408">Iron</keyword>
<dbReference type="Pfam" id="PF02535">
    <property type="entry name" value="Zip"/>
    <property type="match status" value="1"/>
</dbReference>
<dbReference type="PANTHER" id="PTHR11040">
    <property type="entry name" value="ZINC/IRON TRANSPORTER"/>
    <property type="match status" value="1"/>
</dbReference>
<comment type="subcellular location">
    <subcellularLocation>
        <location evidence="1 13">Cell membrane</location>
        <topology evidence="1 13">Multi-pass membrane protein</topology>
    </subcellularLocation>
</comment>
<evidence type="ECO:0000256" key="12">
    <source>
        <dbReference type="ARBA" id="ARBA00023136"/>
    </source>
</evidence>
<dbReference type="NCBIfam" id="NF003243">
    <property type="entry name" value="PRK04201.1"/>
    <property type="match status" value="1"/>
</dbReference>
<evidence type="ECO:0000256" key="7">
    <source>
        <dbReference type="ARBA" id="ARBA00022833"/>
    </source>
</evidence>
<keyword evidence="12 13" id="KW-0472">Membrane</keyword>
<keyword evidence="8 13" id="KW-0864">Zinc transport</keyword>
<evidence type="ECO:0000256" key="13">
    <source>
        <dbReference type="HAMAP-Rule" id="MF_00548"/>
    </source>
</evidence>
<feature type="transmembrane region" description="Helical" evidence="13">
    <location>
        <begin position="36"/>
        <end position="60"/>
    </location>
</feature>
<protein>
    <recommendedName>
        <fullName evidence="13">Zinc transporter ZupT</fullName>
    </recommendedName>
</protein>
<dbReference type="RefSeq" id="WP_036187402.1">
    <property type="nucleotide sequence ID" value="NZ_AVDA01000015.1"/>
</dbReference>
<feature type="transmembrane region" description="Helical" evidence="13">
    <location>
        <begin position="72"/>
        <end position="91"/>
    </location>
</feature>
<evidence type="ECO:0000256" key="1">
    <source>
        <dbReference type="ARBA" id="ARBA00004651"/>
    </source>
</evidence>
<dbReference type="PANTHER" id="PTHR11040:SF205">
    <property type="entry name" value="ZINC TRANSPORTER ZUPT"/>
    <property type="match status" value="1"/>
</dbReference>
<feature type="binding site" description="M2 metal binding site" evidence="13">
    <location>
        <position position="140"/>
    </location>
    <ligand>
        <name>Fe(2+)</name>
        <dbReference type="ChEBI" id="CHEBI:29033"/>
    </ligand>
</feature>